<evidence type="ECO:0000256" key="1">
    <source>
        <dbReference type="SAM" id="MobiDB-lite"/>
    </source>
</evidence>
<dbReference type="Proteomes" id="UP001108240">
    <property type="component" value="Unplaced"/>
</dbReference>
<evidence type="ECO:0000313" key="3">
    <source>
        <dbReference type="Ensembl" id="ENSCCRP00000105317.1"/>
    </source>
</evidence>
<organism evidence="3 4">
    <name type="scientific">Cyprinus carpio carpio</name>
    <dbReference type="NCBI Taxonomy" id="630221"/>
    <lineage>
        <taxon>Eukaryota</taxon>
        <taxon>Metazoa</taxon>
        <taxon>Chordata</taxon>
        <taxon>Craniata</taxon>
        <taxon>Vertebrata</taxon>
        <taxon>Euteleostomi</taxon>
        <taxon>Actinopterygii</taxon>
        <taxon>Neopterygii</taxon>
        <taxon>Teleostei</taxon>
        <taxon>Ostariophysi</taxon>
        <taxon>Cypriniformes</taxon>
        <taxon>Cyprinidae</taxon>
        <taxon>Cyprininae</taxon>
        <taxon>Cyprinus</taxon>
    </lineage>
</organism>
<protein>
    <recommendedName>
        <fullName evidence="2">PB1 domain-containing protein</fullName>
    </recommendedName>
</protein>
<proteinExistence type="predicted"/>
<reference evidence="3" key="2">
    <citation type="submission" date="2025-09" db="UniProtKB">
        <authorList>
            <consortium name="Ensembl"/>
        </authorList>
    </citation>
    <scope>IDENTIFICATION</scope>
</reference>
<dbReference type="Ensembl" id="ENSCCRT00000157536.1">
    <property type="protein sequence ID" value="ENSCCRP00000105317.1"/>
    <property type="gene ID" value="ENSCCRG00000069860.1"/>
</dbReference>
<feature type="domain" description="PB1" evidence="2">
    <location>
        <begin position="72"/>
        <end position="162"/>
    </location>
</feature>
<reference evidence="3" key="1">
    <citation type="submission" date="2025-08" db="UniProtKB">
        <authorList>
            <consortium name="Ensembl"/>
        </authorList>
    </citation>
    <scope>IDENTIFICATION</scope>
</reference>
<dbReference type="SUPFAM" id="SSF54277">
    <property type="entry name" value="CAD &amp; PB1 domains"/>
    <property type="match status" value="1"/>
</dbReference>
<name>A0A9J7XCJ1_CYPCA</name>
<dbReference type="OMA" id="ISTRREC"/>
<sequence length="584" mass="66342">MENCDFQFIPSVFTLPQIVENFCCPPLPRFASKGPSPCASLRENSIKQGALFLESLTAADCSVLGDTAVKMPVKLRIILKPDDTRKLLLPDGIPKTMEQLTDEVRKVCGLNGEFRLQYQDKDFGDALVNLTSTAELEDLTTIKVIPITDDCSQRFNVTVLEDAQSSSFHSDDTEILCSPSSSVSTRREMWPREFPIPKFSYDTELQLEKGNAEYRSNKTRFKHSTKTKSDILEKVAEEIFKFKAYPSDADFSEVAEALIKKHPCLSEPGSYNGCYGWKQRFKTKMGNYRTQLKGTGCSELLVNSLKSKAPEDALPAKKVKRPKRGEANHIPDIPTGETREKLENERHSLLTEVKKRDNRAVVKDKMAKTFSLRRQEIVEKELGVEELIERWPALFTEDEINAEFLRITTVPLQTRFLASLDNHHIKLIELFRRKGGVIREKTQKILKVLDLSLEVNMKRECLLKCLILYFGEDLDQLIKEYLVVQRDEAETELASSTMAVFVIREEGDSLQPPHDIGVVIEGVKVLNRLPSVAHACAMLFGLIYVLNLSYPGELEHTFDALQKLFMEIEPKKMTRKVLSLSVKL</sequence>
<dbReference type="SMART" id="SM00666">
    <property type="entry name" value="PB1"/>
    <property type="match status" value="1"/>
</dbReference>
<dbReference type="InterPro" id="IPR000270">
    <property type="entry name" value="PB1_dom"/>
</dbReference>
<dbReference type="GeneTree" id="ENSGT00950000182912"/>
<dbReference type="PANTHER" id="PTHR31025:SF27">
    <property type="entry name" value="SI:CH211-193K19.2-RELATED"/>
    <property type="match status" value="1"/>
</dbReference>
<evidence type="ECO:0000313" key="4">
    <source>
        <dbReference type="Proteomes" id="UP001108240"/>
    </source>
</evidence>
<keyword evidence="4" id="KW-1185">Reference proteome</keyword>
<dbReference type="PANTHER" id="PTHR31025">
    <property type="entry name" value="SI:CH211-196P9.1-RELATED"/>
    <property type="match status" value="1"/>
</dbReference>
<accession>A0A9J7XCJ1</accession>
<dbReference type="AlphaFoldDB" id="A0A9J7XCJ1"/>
<evidence type="ECO:0000259" key="2">
    <source>
        <dbReference type="SMART" id="SM00666"/>
    </source>
</evidence>
<feature type="region of interest" description="Disordered" evidence="1">
    <location>
        <begin position="312"/>
        <end position="335"/>
    </location>
</feature>